<evidence type="ECO:0000313" key="2">
    <source>
        <dbReference type="Proteomes" id="UP000007038"/>
    </source>
</evidence>
<reference key="2">
    <citation type="submission" date="2010-11" db="EMBL/GenBank/DDBJ databases">
        <authorList>
            <person name="Lin H."/>
            <person name="Doddapaneni H.V."/>
            <person name="Lou B."/>
            <person name="Civerolo E.L."/>
            <person name="Chen C."/>
            <person name="Duan Y."/>
            <person name="Zhou L."/>
            <person name="Glynn J."/>
        </authorList>
    </citation>
    <scope>NUCLEOTIDE SEQUENCE</scope>
    <source>
        <strain>CLso-ZC1</strain>
    </source>
</reference>
<sequence length="77" mass="7872">MERVSVGKFNSGHFMGILALDLGSKMGFAVHRGKQNFLCKEGIETCSGSAGIGGVCSIAGIGGSAGRESNGSYDEQT</sequence>
<dbReference type="Proteomes" id="UP000007038">
    <property type="component" value="Chromosome"/>
</dbReference>
<dbReference type="KEGG" id="lso:CKC_05810"/>
<organism evidence="1 2">
    <name type="scientific">Liberibacter solanacearum (strain CLso-ZC1)</name>
    <dbReference type="NCBI Taxonomy" id="658172"/>
    <lineage>
        <taxon>Bacteria</taxon>
        <taxon>Pseudomonadati</taxon>
        <taxon>Pseudomonadota</taxon>
        <taxon>Alphaproteobacteria</taxon>
        <taxon>Hyphomicrobiales</taxon>
        <taxon>Rhizobiaceae</taxon>
        <taxon>Liberibacter</taxon>
    </lineage>
</organism>
<protein>
    <submittedName>
        <fullName evidence="1">Uncharacterized protein</fullName>
    </submittedName>
</protein>
<proteinExistence type="predicted"/>
<dbReference type="STRING" id="658172.CKC_05810"/>
<dbReference type="HOGENOM" id="CLU_2633825_0_0_5"/>
<evidence type="ECO:0000313" key="1">
    <source>
        <dbReference type="EMBL" id="ADR52907.1"/>
    </source>
</evidence>
<accession>E4UE79</accession>
<dbReference type="AlphaFoldDB" id="E4UE79"/>
<dbReference type="EMBL" id="CP002371">
    <property type="protein sequence ID" value="ADR52907.1"/>
    <property type="molecule type" value="Genomic_DNA"/>
</dbReference>
<reference evidence="1 2" key="3">
    <citation type="journal article" date="2011" name="PLoS ONE">
        <title>The Complete Genome Sequence of 'Candidatus Liberibacter solanacearum', the Bacterium Associated with Potato Zebra Chip Disease.</title>
        <authorList>
            <person name="Lin H."/>
            <person name="Lou B."/>
            <person name="Glynn J.M."/>
            <person name="Doddapaneni H."/>
            <person name="Civerolo E.L."/>
            <person name="Chen C."/>
            <person name="Duan Y."/>
            <person name="Zhou L."/>
            <person name="Vahling C.M."/>
        </authorList>
    </citation>
    <scope>NUCLEOTIDE SEQUENCE [LARGE SCALE GENOMIC DNA]</scope>
    <source>
        <strain evidence="1 2">CLso-ZC1</strain>
    </source>
</reference>
<gene>
    <name evidence="1" type="ordered locus">CKC_05810</name>
</gene>
<name>E4UE79_LIBSC</name>
<reference evidence="2" key="1">
    <citation type="submission" date="2010-11" db="EMBL/GenBank/DDBJ databases">
        <title>Complete genome sequence of Candidatus Liberibacter solanacearum CLso-ZC1.</title>
        <authorList>
            <person name="Lin H."/>
            <person name="Doddapaneni H.V."/>
            <person name="Lou B."/>
            <person name="Civerolo E.L."/>
            <person name="Chen C."/>
            <person name="Duan Y."/>
            <person name="Zhou L."/>
            <person name="Glynn J."/>
        </authorList>
    </citation>
    <scope>NUCLEOTIDE SEQUENCE [LARGE SCALE GENOMIC DNA]</scope>
    <source>
        <strain evidence="2">CLso-ZC1</strain>
    </source>
</reference>